<dbReference type="Pfam" id="PF01593">
    <property type="entry name" value="Amino_oxidase"/>
    <property type="match status" value="1"/>
</dbReference>
<dbReference type="PANTHER" id="PTHR10742">
    <property type="entry name" value="FLAVIN MONOAMINE OXIDASE"/>
    <property type="match status" value="1"/>
</dbReference>
<protein>
    <recommendedName>
        <fullName evidence="1">Amine oxidase domain-containing protein</fullName>
    </recommendedName>
</protein>
<organism evidence="2">
    <name type="scientific">marine metagenome</name>
    <dbReference type="NCBI Taxonomy" id="408172"/>
    <lineage>
        <taxon>unclassified sequences</taxon>
        <taxon>metagenomes</taxon>
        <taxon>ecological metagenomes</taxon>
    </lineage>
</organism>
<dbReference type="PANTHER" id="PTHR10742:SF410">
    <property type="entry name" value="LYSINE-SPECIFIC HISTONE DEMETHYLASE 2"/>
    <property type="match status" value="1"/>
</dbReference>
<dbReference type="EMBL" id="UINC01079346">
    <property type="protein sequence ID" value="SVC21260.1"/>
    <property type="molecule type" value="Genomic_DNA"/>
</dbReference>
<dbReference type="SUPFAM" id="SSF54373">
    <property type="entry name" value="FAD-linked reductases, C-terminal domain"/>
    <property type="match status" value="1"/>
</dbReference>
<reference evidence="2" key="1">
    <citation type="submission" date="2018-05" db="EMBL/GenBank/DDBJ databases">
        <authorList>
            <person name="Lanie J.A."/>
            <person name="Ng W.-L."/>
            <person name="Kazmierczak K.M."/>
            <person name="Andrzejewski T.M."/>
            <person name="Davidsen T.M."/>
            <person name="Wayne K.J."/>
            <person name="Tettelin H."/>
            <person name="Glass J.I."/>
            <person name="Rusch D."/>
            <person name="Podicherti R."/>
            <person name="Tsui H.-C.T."/>
            <person name="Winkler M.E."/>
        </authorList>
    </citation>
    <scope>NUCLEOTIDE SEQUENCE</scope>
</reference>
<dbReference type="Gene3D" id="3.50.50.60">
    <property type="entry name" value="FAD/NAD(P)-binding domain"/>
    <property type="match status" value="1"/>
</dbReference>
<sequence>MDWWNYLEPETNSWFCTEGYGALVKHRWKNVPVQFNTRAQIIKWGGKGVQIETNNGTISSQTCILTVSTGVLSSGKLKFIPTLPMEKYDSFSGISMGIYNHIALQFKKDFFPHKTDGYIYYKLNNQKTSFPRGVAGLTNSSGSNLSYFDAGGEFARELEKAGEEASIDFVLGELKSIFGSKVDKHLIKAHATSWASNPFTLGSYASAEPGSFHLRKVLSQSVGDRIFTAGEATAEEWATVAGATRSGLRAAKEVIKIL</sequence>
<dbReference type="InterPro" id="IPR050281">
    <property type="entry name" value="Flavin_monoamine_oxidase"/>
</dbReference>
<name>A0A382K9W4_9ZZZZ</name>
<evidence type="ECO:0000313" key="2">
    <source>
        <dbReference type="EMBL" id="SVC21260.1"/>
    </source>
</evidence>
<dbReference type="InterPro" id="IPR036188">
    <property type="entry name" value="FAD/NAD-bd_sf"/>
</dbReference>
<dbReference type="Gene3D" id="3.90.660.10">
    <property type="match status" value="1"/>
</dbReference>
<gene>
    <name evidence="2" type="ORF">METZ01_LOCUS274114</name>
</gene>
<accession>A0A382K9W4</accession>
<proteinExistence type="predicted"/>
<dbReference type="SUPFAM" id="SSF51905">
    <property type="entry name" value="FAD/NAD(P)-binding domain"/>
    <property type="match status" value="1"/>
</dbReference>
<evidence type="ECO:0000259" key="1">
    <source>
        <dbReference type="Pfam" id="PF01593"/>
    </source>
</evidence>
<dbReference type="InterPro" id="IPR002937">
    <property type="entry name" value="Amino_oxidase"/>
</dbReference>
<dbReference type="AlphaFoldDB" id="A0A382K9W4"/>
<dbReference type="GO" id="GO:0016491">
    <property type="term" value="F:oxidoreductase activity"/>
    <property type="evidence" value="ECO:0007669"/>
    <property type="project" value="InterPro"/>
</dbReference>
<feature type="domain" description="Amine oxidase" evidence="1">
    <location>
        <begin position="4"/>
        <end position="255"/>
    </location>
</feature>